<accession>A0A2V3A5N2</accession>
<dbReference type="Proteomes" id="UP000247150">
    <property type="component" value="Unassembled WGS sequence"/>
</dbReference>
<comment type="caution">
    <text evidence="1">The sequence shown here is derived from an EMBL/GenBank/DDBJ whole genome shotgun (WGS) entry which is preliminary data.</text>
</comment>
<protein>
    <submittedName>
        <fullName evidence="1">Uncharacterized protein</fullName>
    </submittedName>
</protein>
<sequence length="79" mass="8932">MRALAVLEAVLILWIILLLGSLMGTLMSEGLIALVFKLAEGKGVILTLLLIFATVIDMWRDKRRNRLIQKGRLEPNQLF</sequence>
<proteinExistence type="predicted"/>
<evidence type="ECO:0000313" key="1">
    <source>
        <dbReference type="EMBL" id="PWW31180.1"/>
    </source>
</evidence>
<dbReference type="EMBL" id="QGTW01000002">
    <property type="protein sequence ID" value="PWW31180.1"/>
    <property type="molecule type" value="Genomic_DNA"/>
</dbReference>
<evidence type="ECO:0000313" key="2">
    <source>
        <dbReference type="Proteomes" id="UP000247150"/>
    </source>
</evidence>
<organism evidence="1 2">
    <name type="scientific">Cytobacillus oceanisediminis</name>
    <dbReference type="NCBI Taxonomy" id="665099"/>
    <lineage>
        <taxon>Bacteria</taxon>
        <taxon>Bacillati</taxon>
        <taxon>Bacillota</taxon>
        <taxon>Bacilli</taxon>
        <taxon>Bacillales</taxon>
        <taxon>Bacillaceae</taxon>
        <taxon>Cytobacillus</taxon>
    </lineage>
</organism>
<reference evidence="1 2" key="1">
    <citation type="submission" date="2018-05" db="EMBL/GenBank/DDBJ databases">
        <title>Freshwater and sediment microbial communities from various areas in North America, analyzing microbe dynamics in response to fracking.</title>
        <authorList>
            <person name="Lamendella R."/>
        </authorList>
    </citation>
    <scope>NUCLEOTIDE SEQUENCE [LARGE SCALE GENOMIC DNA]</scope>
    <source>
        <strain evidence="1 2">15_TX</strain>
    </source>
</reference>
<name>A0A2V3A5N2_9BACI</name>
<dbReference type="AlphaFoldDB" id="A0A2V3A5N2"/>
<gene>
    <name evidence="1" type="ORF">DFO73_102175</name>
</gene>
<dbReference type="OrthoDB" id="2934932at2"/>
<dbReference type="RefSeq" id="WP_110064008.1">
    <property type="nucleotide sequence ID" value="NZ_QGTW01000002.1"/>
</dbReference>